<evidence type="ECO:0000313" key="1">
    <source>
        <dbReference type="EMBL" id="MFG6460118.1"/>
    </source>
</evidence>
<dbReference type="RefSeq" id="WP_394508917.1">
    <property type="nucleotide sequence ID" value="NZ_JBIGHX010000001.1"/>
</dbReference>
<dbReference type="EMBL" id="JBIGHX010000001">
    <property type="protein sequence ID" value="MFG6460118.1"/>
    <property type="molecule type" value="Genomic_DNA"/>
</dbReference>
<protein>
    <submittedName>
        <fullName evidence="1">Uncharacterized protein</fullName>
    </submittedName>
</protein>
<comment type="caution">
    <text evidence="1">The sequence shown here is derived from an EMBL/GenBank/DDBJ whole genome shotgun (WGS) entry which is preliminary data.</text>
</comment>
<proteinExistence type="predicted"/>
<evidence type="ECO:0000313" key="2">
    <source>
        <dbReference type="Proteomes" id="UP001606302"/>
    </source>
</evidence>
<reference evidence="1 2" key="1">
    <citation type="submission" date="2024-08" db="EMBL/GenBank/DDBJ databases">
        <authorList>
            <person name="Lu H."/>
        </authorList>
    </citation>
    <scope>NUCLEOTIDE SEQUENCE [LARGE SCALE GENOMIC DNA]</scope>
    <source>
        <strain evidence="1 2">DXS20W</strain>
    </source>
</reference>
<name>A0ABW7GDW1_9BURK</name>
<accession>A0ABW7GDW1</accession>
<keyword evidence="2" id="KW-1185">Reference proteome</keyword>
<dbReference type="Proteomes" id="UP001606302">
    <property type="component" value="Unassembled WGS sequence"/>
</dbReference>
<gene>
    <name evidence="1" type="ORF">ACG04Q_00960</name>
</gene>
<sequence>MNGFVFLTIVLALGVLILSEPYATPWLNRTIERLEARRRKLLSDE</sequence>
<organism evidence="1 2">
    <name type="scientific">Pelomonas lactea</name>
    <dbReference type="NCBI Taxonomy" id="3299030"/>
    <lineage>
        <taxon>Bacteria</taxon>
        <taxon>Pseudomonadati</taxon>
        <taxon>Pseudomonadota</taxon>
        <taxon>Betaproteobacteria</taxon>
        <taxon>Burkholderiales</taxon>
        <taxon>Sphaerotilaceae</taxon>
        <taxon>Roseateles</taxon>
    </lineage>
</organism>